<organism evidence="11 12">
    <name type="scientific">Ziziphus jujuba</name>
    <name type="common">Chinese jujube</name>
    <name type="synonym">Ziziphus sativa</name>
    <dbReference type="NCBI Taxonomy" id="326968"/>
    <lineage>
        <taxon>Eukaryota</taxon>
        <taxon>Viridiplantae</taxon>
        <taxon>Streptophyta</taxon>
        <taxon>Embryophyta</taxon>
        <taxon>Tracheophyta</taxon>
        <taxon>Spermatophyta</taxon>
        <taxon>Magnoliopsida</taxon>
        <taxon>eudicotyledons</taxon>
        <taxon>Gunneridae</taxon>
        <taxon>Pentapetalae</taxon>
        <taxon>rosids</taxon>
        <taxon>fabids</taxon>
        <taxon>Rosales</taxon>
        <taxon>Rhamnaceae</taxon>
        <taxon>Paliureae</taxon>
        <taxon>Ziziphus</taxon>
    </lineage>
</organism>
<evidence type="ECO:0000256" key="5">
    <source>
        <dbReference type="ARBA" id="ARBA00022723"/>
    </source>
</evidence>
<keyword evidence="5" id="KW-0479">Metal-binding</keyword>
<evidence type="ECO:0000256" key="7">
    <source>
        <dbReference type="ARBA" id="ARBA00023242"/>
    </source>
</evidence>
<dbReference type="GeneID" id="125421440"/>
<dbReference type="Pfam" id="PF13359">
    <property type="entry name" value="DDE_Tnp_4"/>
    <property type="match status" value="1"/>
</dbReference>
<evidence type="ECO:0000259" key="9">
    <source>
        <dbReference type="Pfam" id="PF13359"/>
    </source>
</evidence>
<accession>A0ABM4AHR2</accession>
<keyword evidence="6" id="KW-0378">Hydrolase</keyword>
<dbReference type="InterPro" id="IPR058353">
    <property type="entry name" value="DUF8040"/>
</dbReference>
<keyword evidence="11" id="KW-1185">Reference proteome</keyword>
<keyword evidence="7" id="KW-0539">Nucleus</keyword>
<evidence type="ECO:0000313" key="12">
    <source>
        <dbReference type="RefSeq" id="XP_060676266.1"/>
    </source>
</evidence>
<keyword evidence="8" id="KW-1133">Transmembrane helix</keyword>
<dbReference type="Pfam" id="PF26138">
    <property type="entry name" value="DUF8040"/>
    <property type="match status" value="1"/>
</dbReference>
<keyword evidence="8" id="KW-0812">Transmembrane</keyword>
<evidence type="ECO:0000256" key="6">
    <source>
        <dbReference type="ARBA" id="ARBA00022801"/>
    </source>
</evidence>
<dbReference type="Proteomes" id="UP001652623">
    <property type="component" value="Chromosome 9"/>
</dbReference>
<feature type="transmembrane region" description="Helical" evidence="8">
    <location>
        <begin position="21"/>
        <end position="38"/>
    </location>
</feature>
<name>A0ABM4AHR2_ZIZJJ</name>
<evidence type="ECO:0000256" key="2">
    <source>
        <dbReference type="ARBA" id="ARBA00004123"/>
    </source>
</evidence>
<evidence type="ECO:0000256" key="8">
    <source>
        <dbReference type="SAM" id="Phobius"/>
    </source>
</evidence>
<evidence type="ECO:0000313" key="11">
    <source>
        <dbReference type="Proteomes" id="UP001652623"/>
    </source>
</evidence>
<comment type="subcellular location">
    <subcellularLocation>
        <location evidence="2">Nucleus</location>
    </subcellularLocation>
</comment>
<sequence>MDRRKVAAFLLLPNDSQLESFCTAFMLLLLMYMYWAYIRRNVRGYRNQLPRNAELRMSFLNSLLDNDVNCISQLRMDRRTFDTLCQLLDDDGYVKSDGIVTLQEQVCIFLHIIAHHTKNRTIITRFFRSGETISRYFNSVLHGVLRLHKILLSPPKPISDNCLDDRWKVFKNCLGALDGTYIKVNVPEIDKPRYRTRKGEIATNVLGVCNPNMEFIFVLPGWEGSASDSRVLRDALSRPNGLRVPTGCYYLVDAGYTNGEGFLAPYRGTRYHLSEWREGCAPINHEEYFNMKHASARNVIERCFGVLKKRWAILRSPSFYPIATQIKIITACCLIHNLIRREMIIDPGEVEFDGSEDVAVSTDDDIIGSISSSDQWTNWRNDLAKQMFAERRCHGH</sequence>
<feature type="domain" description="DDE Tnp4" evidence="9">
    <location>
        <begin position="177"/>
        <end position="337"/>
    </location>
</feature>
<feature type="domain" description="DUF8040" evidence="10">
    <location>
        <begin position="63"/>
        <end position="144"/>
    </location>
</feature>
<gene>
    <name evidence="12" type="primary">LOC125421440</name>
</gene>
<proteinExistence type="inferred from homology"/>
<dbReference type="PANTHER" id="PTHR22930">
    <property type="match status" value="1"/>
</dbReference>
<evidence type="ECO:0000256" key="1">
    <source>
        <dbReference type="ARBA" id="ARBA00001968"/>
    </source>
</evidence>
<dbReference type="RefSeq" id="XP_060676266.1">
    <property type="nucleotide sequence ID" value="XM_060820283.1"/>
</dbReference>
<evidence type="ECO:0000256" key="4">
    <source>
        <dbReference type="ARBA" id="ARBA00022722"/>
    </source>
</evidence>
<dbReference type="InterPro" id="IPR027806">
    <property type="entry name" value="HARBI1_dom"/>
</dbReference>
<protein>
    <submittedName>
        <fullName evidence="12">Protein ALP1-like isoform X1</fullName>
    </submittedName>
</protein>
<dbReference type="InterPro" id="IPR045249">
    <property type="entry name" value="HARBI1-like"/>
</dbReference>
<evidence type="ECO:0000256" key="3">
    <source>
        <dbReference type="ARBA" id="ARBA00006958"/>
    </source>
</evidence>
<keyword evidence="4" id="KW-0540">Nuclease</keyword>
<comment type="cofactor">
    <cofactor evidence="1">
        <name>a divalent metal cation</name>
        <dbReference type="ChEBI" id="CHEBI:60240"/>
    </cofactor>
</comment>
<comment type="similarity">
    <text evidence="3">Belongs to the HARBI1 family.</text>
</comment>
<dbReference type="PANTHER" id="PTHR22930:SF293">
    <property type="entry name" value="PROTEIN ALP1-LIKE"/>
    <property type="match status" value="1"/>
</dbReference>
<reference evidence="12" key="1">
    <citation type="submission" date="2025-08" db="UniProtKB">
        <authorList>
            <consortium name="RefSeq"/>
        </authorList>
    </citation>
    <scope>IDENTIFICATION</scope>
    <source>
        <tissue evidence="12">Seedling</tissue>
    </source>
</reference>
<evidence type="ECO:0000259" key="10">
    <source>
        <dbReference type="Pfam" id="PF26138"/>
    </source>
</evidence>
<keyword evidence="8" id="KW-0472">Membrane</keyword>